<dbReference type="GO" id="GO:0016757">
    <property type="term" value="F:glycosyltransferase activity"/>
    <property type="evidence" value="ECO:0007669"/>
    <property type="project" value="UniProtKB-KW"/>
</dbReference>
<evidence type="ECO:0000256" key="9">
    <source>
        <dbReference type="ARBA" id="ARBA00040345"/>
    </source>
</evidence>
<comment type="similarity">
    <text evidence="8">Belongs to the glycosyltransferase 2 family. CrtQ subfamily.</text>
</comment>
<gene>
    <name evidence="11" type="ORF">PA27867_1070</name>
</gene>
<keyword evidence="12" id="KW-1185">Reference proteome</keyword>
<organism evidence="11 12">
    <name type="scientific">Cryobacterium arcticum</name>
    <dbReference type="NCBI Taxonomy" id="670052"/>
    <lineage>
        <taxon>Bacteria</taxon>
        <taxon>Bacillati</taxon>
        <taxon>Actinomycetota</taxon>
        <taxon>Actinomycetes</taxon>
        <taxon>Micrococcales</taxon>
        <taxon>Microbacteriaceae</taxon>
        <taxon>Cryobacterium</taxon>
    </lineage>
</organism>
<proteinExistence type="inferred from homology"/>
<dbReference type="EMBL" id="CP016282">
    <property type="protein sequence ID" value="ANP72036.1"/>
    <property type="molecule type" value="Genomic_DNA"/>
</dbReference>
<dbReference type="InterPro" id="IPR001173">
    <property type="entry name" value="Glyco_trans_2-like"/>
</dbReference>
<name>A0A1B1BHQ3_9MICO</name>
<keyword evidence="4 11" id="KW-0808">Transferase</keyword>
<evidence type="ECO:0000256" key="1">
    <source>
        <dbReference type="ARBA" id="ARBA00004236"/>
    </source>
</evidence>
<evidence type="ECO:0000313" key="11">
    <source>
        <dbReference type="EMBL" id="ANP72036.1"/>
    </source>
</evidence>
<keyword evidence="3" id="KW-0328">Glycosyltransferase</keyword>
<accession>A0A1B1BHQ3</accession>
<keyword evidence="5" id="KW-0472">Membrane</keyword>
<dbReference type="STRING" id="670052.PA27867_1070"/>
<dbReference type="SUPFAM" id="SSF53448">
    <property type="entry name" value="Nucleotide-diphospho-sugar transferases"/>
    <property type="match status" value="1"/>
</dbReference>
<evidence type="ECO:0000256" key="6">
    <source>
        <dbReference type="ARBA" id="ARBA00037281"/>
    </source>
</evidence>
<dbReference type="CDD" id="cd00761">
    <property type="entry name" value="Glyco_tranf_GTA_type"/>
    <property type="match status" value="1"/>
</dbReference>
<protein>
    <recommendedName>
        <fullName evidence="9">4,4'-diaponeurosporenoate glycosyltransferase</fullName>
    </recommendedName>
</protein>
<dbReference type="GO" id="GO:0005886">
    <property type="term" value="C:plasma membrane"/>
    <property type="evidence" value="ECO:0007669"/>
    <property type="project" value="UniProtKB-SubCell"/>
</dbReference>
<dbReference type="PANTHER" id="PTHR43646">
    <property type="entry name" value="GLYCOSYLTRANSFERASE"/>
    <property type="match status" value="1"/>
</dbReference>
<feature type="domain" description="Glycosyltransferase 2-like" evidence="10">
    <location>
        <begin position="15"/>
        <end position="169"/>
    </location>
</feature>
<evidence type="ECO:0000259" key="10">
    <source>
        <dbReference type="Pfam" id="PF00535"/>
    </source>
</evidence>
<dbReference type="RefSeq" id="WP_236900844.1">
    <property type="nucleotide sequence ID" value="NZ_CP016282.1"/>
</dbReference>
<evidence type="ECO:0000256" key="4">
    <source>
        <dbReference type="ARBA" id="ARBA00022679"/>
    </source>
</evidence>
<sequence length="266" mass="29168">MKSDPAAPRTPITVSVVIPVYNDADFLRTCLRALAEQRRPADEIIVVDNACTDESAAVARAAGVRVVTEPHRGIWPAAAAGYDAAGGAVIARLDADSVPPVDWVERIADRFQAKPGISVYTGPGDFYGCGPVTALLGRRLYIGGYFLWMGLWLGHPPLFGSNFAMRREVWAATRDRVRRDSDTVHDDLDFSMHLGTDHPVTLDRTLRVGISARPFGTPRGLGRRVAWAGRTLFADWPEYAPWRIRRNAVSRRPRSGAAGRVQGPRA</sequence>
<reference evidence="11 12" key="1">
    <citation type="submission" date="2016-06" db="EMBL/GenBank/DDBJ databases">
        <title>Genome sequencing of Cryobacterium arcticum PAMC 27867.</title>
        <authorList>
            <person name="Lee J."/>
            <person name="Kim O.-S."/>
        </authorList>
    </citation>
    <scope>NUCLEOTIDE SEQUENCE [LARGE SCALE GENOMIC DNA]</scope>
    <source>
        <strain evidence="11 12">PAMC 27867</strain>
    </source>
</reference>
<evidence type="ECO:0000256" key="5">
    <source>
        <dbReference type="ARBA" id="ARBA00023136"/>
    </source>
</evidence>
<evidence type="ECO:0000313" key="12">
    <source>
        <dbReference type="Proteomes" id="UP000092582"/>
    </source>
</evidence>
<keyword evidence="2" id="KW-1003">Cell membrane</keyword>
<comment type="function">
    <text evidence="6">Catalyzes the glycosylation of 4,4'-diaponeurosporenoate, i.e. the esterification of glucose at the C1'' position with the carboxyl group of 4,4'-diaponeurosporenic acid, to form glycosyl-4,4'-diaponeurosporenoate. This is a step in the biosynthesis of staphyloxanthin, an orange pigment present in most staphylococci strains.</text>
</comment>
<dbReference type="Gene3D" id="3.90.550.10">
    <property type="entry name" value="Spore Coat Polysaccharide Biosynthesis Protein SpsA, Chain A"/>
    <property type="match status" value="1"/>
</dbReference>
<evidence type="ECO:0000256" key="8">
    <source>
        <dbReference type="ARBA" id="ARBA00038120"/>
    </source>
</evidence>
<comment type="subcellular location">
    <subcellularLocation>
        <location evidence="1">Cell membrane</location>
    </subcellularLocation>
</comment>
<dbReference type="Pfam" id="PF00535">
    <property type="entry name" value="Glycos_transf_2"/>
    <property type="match status" value="1"/>
</dbReference>
<dbReference type="AlphaFoldDB" id="A0A1B1BHQ3"/>
<dbReference type="PATRIC" id="fig|670052.7.peg.1109"/>
<evidence type="ECO:0000256" key="7">
    <source>
        <dbReference type="ARBA" id="ARBA00037904"/>
    </source>
</evidence>
<evidence type="ECO:0000256" key="2">
    <source>
        <dbReference type="ARBA" id="ARBA00022475"/>
    </source>
</evidence>
<dbReference type="InterPro" id="IPR029044">
    <property type="entry name" value="Nucleotide-diphossugar_trans"/>
</dbReference>
<evidence type="ECO:0000256" key="3">
    <source>
        <dbReference type="ARBA" id="ARBA00022676"/>
    </source>
</evidence>
<dbReference type="Proteomes" id="UP000092582">
    <property type="component" value="Chromosome 1"/>
</dbReference>
<comment type="pathway">
    <text evidence="7">Carotenoid biosynthesis; staphyloxanthin biosynthesis; staphyloxanthin from farnesyl diphosphate: step 4/5.</text>
</comment>
<dbReference type="PANTHER" id="PTHR43646:SF2">
    <property type="entry name" value="GLYCOSYLTRANSFERASE 2-LIKE DOMAIN-CONTAINING PROTEIN"/>
    <property type="match status" value="1"/>
</dbReference>
<dbReference type="KEGG" id="cart:PA27867_1070"/>